<protein>
    <recommendedName>
        <fullName evidence="2">DUF2207 domain-containing protein</fullName>
    </recommendedName>
</protein>
<evidence type="ECO:0000259" key="2">
    <source>
        <dbReference type="Pfam" id="PF09972"/>
    </source>
</evidence>
<proteinExistence type="predicted"/>
<sequence length="331" mass="34779" precursor="true">MRALAGSLAAAAVLATALALLPAAPDGAPGDRIPAYDVVLTVRSDGVVHVHETITYDFGADDHGIVRRVRYREGRRVYGVRDVRTSSSTGAPARARVRALPHDVRITVGGDGPAVRGRQAYVIEYDLTGLLTPRADRDELVWDALGASWDVPVDEAAVRIAAPARFRAGCRAGAPPVTRCVRHRDGPFAVVFSQRDLAPHEGMLIRARLPKGVVAAPPPRFARPRWRGGWTGAAALVLALAMLPWTLRNPPPGRRAAPVLAGLGLALIAADLGTAAVRDGLWAVSAGDATPTGAGLLAVAAGAAVASASRRPGERHRVVRVRPIGRRGPRG</sequence>
<evidence type="ECO:0000256" key="1">
    <source>
        <dbReference type="SAM" id="SignalP"/>
    </source>
</evidence>
<dbReference type="Proteomes" id="UP000242367">
    <property type="component" value="Unassembled WGS sequence"/>
</dbReference>
<accession>A0A2P4UJI5</accession>
<dbReference type="InterPro" id="IPR018702">
    <property type="entry name" value="DUF2207"/>
</dbReference>
<dbReference type="RefSeq" id="WP_103564249.1">
    <property type="nucleotide sequence ID" value="NZ_MTBP01000002.1"/>
</dbReference>
<keyword evidence="4" id="KW-1185">Reference proteome</keyword>
<feature type="signal peptide" evidence="1">
    <location>
        <begin position="1"/>
        <end position="19"/>
    </location>
</feature>
<evidence type="ECO:0000313" key="4">
    <source>
        <dbReference type="Proteomes" id="UP000242367"/>
    </source>
</evidence>
<feature type="chain" id="PRO_5039077676" description="DUF2207 domain-containing protein" evidence="1">
    <location>
        <begin position="20"/>
        <end position="331"/>
    </location>
</feature>
<dbReference type="EMBL" id="MTBP01000002">
    <property type="protein sequence ID" value="POM25219.1"/>
    <property type="molecule type" value="Genomic_DNA"/>
</dbReference>
<comment type="caution">
    <text evidence="3">The sequence shown here is derived from an EMBL/GenBank/DDBJ whole genome shotgun (WGS) entry which is preliminary data.</text>
</comment>
<organism evidence="3 4">
    <name type="scientific">Actinomadura rubteroloni</name>
    <dbReference type="NCBI Taxonomy" id="1926885"/>
    <lineage>
        <taxon>Bacteria</taxon>
        <taxon>Bacillati</taxon>
        <taxon>Actinomycetota</taxon>
        <taxon>Actinomycetes</taxon>
        <taxon>Streptosporangiales</taxon>
        <taxon>Thermomonosporaceae</taxon>
        <taxon>Actinomadura</taxon>
    </lineage>
</organism>
<evidence type="ECO:0000313" key="3">
    <source>
        <dbReference type="EMBL" id="POM25219.1"/>
    </source>
</evidence>
<gene>
    <name evidence="3" type="ORF">BTM25_38620</name>
</gene>
<keyword evidence="1" id="KW-0732">Signal</keyword>
<name>A0A2P4UJI5_9ACTN</name>
<reference evidence="3 4" key="1">
    <citation type="journal article" date="2017" name="Chemistry">
        <title>Isolation, Biosynthesis and Chemical Modifications of Rubterolones A-F: Rare Tropolone Alkaloids from Actinomadura sp. 5-2.</title>
        <authorList>
            <person name="Guo H."/>
            <person name="Benndorf R."/>
            <person name="Leichnitz D."/>
            <person name="Klassen J.L."/>
            <person name="Vollmers J."/>
            <person name="Gorls H."/>
            <person name="Steinacker M."/>
            <person name="Weigel C."/>
            <person name="Dahse H.M."/>
            <person name="Kaster A.K."/>
            <person name="de Beer Z.W."/>
            <person name="Poulsen M."/>
            <person name="Beemelmanns C."/>
        </authorList>
    </citation>
    <scope>NUCLEOTIDE SEQUENCE [LARGE SCALE GENOMIC DNA]</scope>
    <source>
        <strain evidence="3 4">5-2</strain>
    </source>
</reference>
<dbReference type="Pfam" id="PF09972">
    <property type="entry name" value="DUF2207"/>
    <property type="match status" value="1"/>
</dbReference>
<feature type="domain" description="DUF2207" evidence="2">
    <location>
        <begin position="32"/>
        <end position="207"/>
    </location>
</feature>
<dbReference type="AlphaFoldDB" id="A0A2P4UJI5"/>